<organism evidence="2 3">
    <name type="scientific">Streptomyces ferrugineus</name>
    <dbReference type="NCBI Taxonomy" id="1413221"/>
    <lineage>
        <taxon>Bacteria</taxon>
        <taxon>Bacillati</taxon>
        <taxon>Actinomycetota</taxon>
        <taxon>Actinomycetes</taxon>
        <taxon>Kitasatosporales</taxon>
        <taxon>Streptomycetaceae</taxon>
        <taxon>Streptomyces</taxon>
    </lineage>
</organism>
<dbReference type="SUPFAM" id="SSF56801">
    <property type="entry name" value="Acetyl-CoA synthetase-like"/>
    <property type="match status" value="1"/>
</dbReference>
<dbReference type="PANTHER" id="PTHR43767">
    <property type="entry name" value="LONG-CHAIN-FATTY-ACID--COA LIGASE"/>
    <property type="match status" value="1"/>
</dbReference>
<evidence type="ECO:0000313" key="3">
    <source>
        <dbReference type="Proteomes" id="UP000594205"/>
    </source>
</evidence>
<accession>A0A7M2SEV9</accession>
<gene>
    <name evidence="2" type="ORF">IM697_29630</name>
</gene>
<sequence length="118" mass="12656">MTYRAETLTYGKLAQRVERAANGLRALGLRPLLAVPAAGAVLVPVNPALKAGQLAHIVEDCEARVVITTAERRCTVGEALGHGSTVGHVVLVNASGEDRSADVPWRVVPWDRRSPVRR</sequence>
<evidence type="ECO:0000313" key="2">
    <source>
        <dbReference type="EMBL" id="QOV34285.1"/>
    </source>
</evidence>
<name>A0A7M2SEV9_9ACTN</name>
<reference evidence="2 3" key="1">
    <citation type="submission" date="2020-10" db="EMBL/GenBank/DDBJ databases">
        <title>Streptomyces ferrugineus complate genome analysis.</title>
        <authorList>
            <person name="Anwar N."/>
        </authorList>
    </citation>
    <scope>NUCLEOTIDE SEQUENCE [LARGE SCALE GENOMIC DNA]</scope>
    <source>
        <strain evidence="2 3">CCTCC AA2014009</strain>
    </source>
</reference>
<dbReference type="Pfam" id="PF00501">
    <property type="entry name" value="AMP-binding"/>
    <property type="match status" value="1"/>
</dbReference>
<dbReference type="RefSeq" id="WP_194039158.1">
    <property type="nucleotide sequence ID" value="NZ_CP063373.1"/>
</dbReference>
<dbReference type="InterPro" id="IPR000873">
    <property type="entry name" value="AMP-dep_synth/lig_dom"/>
</dbReference>
<keyword evidence="3" id="KW-1185">Reference proteome</keyword>
<dbReference type="PANTHER" id="PTHR43767:SF1">
    <property type="entry name" value="NONRIBOSOMAL PEPTIDE SYNTHASE PES1 (EUROFUNG)-RELATED"/>
    <property type="match status" value="1"/>
</dbReference>
<feature type="domain" description="AMP-dependent synthetase/ligase" evidence="1">
    <location>
        <begin position="32"/>
        <end position="104"/>
    </location>
</feature>
<evidence type="ECO:0000259" key="1">
    <source>
        <dbReference type="Pfam" id="PF00501"/>
    </source>
</evidence>
<dbReference type="InterPro" id="IPR042099">
    <property type="entry name" value="ANL_N_sf"/>
</dbReference>
<dbReference type="InterPro" id="IPR050237">
    <property type="entry name" value="ATP-dep_AMP-bd_enzyme"/>
</dbReference>
<dbReference type="Gene3D" id="3.40.50.12780">
    <property type="entry name" value="N-terminal domain of ligase-like"/>
    <property type="match status" value="1"/>
</dbReference>
<dbReference type="EMBL" id="CP063373">
    <property type="protein sequence ID" value="QOV34285.1"/>
    <property type="molecule type" value="Genomic_DNA"/>
</dbReference>
<dbReference type="Proteomes" id="UP000594205">
    <property type="component" value="Chromosome"/>
</dbReference>
<proteinExistence type="predicted"/>
<protein>
    <submittedName>
        <fullName evidence="2">AMP-binding protein</fullName>
    </submittedName>
</protein>
<dbReference type="KEGG" id="sfeu:IM697_29630"/>
<dbReference type="AlphaFoldDB" id="A0A7M2SEV9"/>